<organism evidence="2 3">
    <name type="scientific">Spirodela intermedia</name>
    <name type="common">Intermediate duckweed</name>
    <dbReference type="NCBI Taxonomy" id="51605"/>
    <lineage>
        <taxon>Eukaryota</taxon>
        <taxon>Viridiplantae</taxon>
        <taxon>Streptophyta</taxon>
        <taxon>Embryophyta</taxon>
        <taxon>Tracheophyta</taxon>
        <taxon>Spermatophyta</taxon>
        <taxon>Magnoliopsida</taxon>
        <taxon>Liliopsida</taxon>
        <taxon>Araceae</taxon>
        <taxon>Lemnoideae</taxon>
        <taxon>Spirodela</taxon>
    </lineage>
</organism>
<gene>
    <name evidence="2" type="ORF">SI8410_15019197</name>
</gene>
<dbReference type="AlphaFoldDB" id="A0A7I8LER6"/>
<evidence type="ECO:0000256" key="1">
    <source>
        <dbReference type="SAM" id="MobiDB-lite"/>
    </source>
</evidence>
<keyword evidence="3" id="KW-1185">Reference proteome</keyword>
<accession>A0A7I8LER6</accession>
<dbReference type="EMBL" id="LR746278">
    <property type="protein sequence ID" value="CAA7408519.1"/>
    <property type="molecule type" value="Genomic_DNA"/>
</dbReference>
<dbReference type="PANTHER" id="PTHR31696:SF14">
    <property type="entry name" value="PROTEIN MIZU-KUSSEI 1"/>
    <property type="match status" value="1"/>
</dbReference>
<dbReference type="InterPro" id="IPR006460">
    <property type="entry name" value="MIZ1-like_pln"/>
</dbReference>
<evidence type="ECO:0000313" key="3">
    <source>
        <dbReference type="Proteomes" id="UP000663760"/>
    </source>
</evidence>
<dbReference type="NCBIfam" id="TIGR01570">
    <property type="entry name" value="A_thal_3588"/>
    <property type="match status" value="1"/>
</dbReference>
<dbReference type="Pfam" id="PF04759">
    <property type="entry name" value="DUF617"/>
    <property type="match status" value="1"/>
</dbReference>
<feature type="region of interest" description="Disordered" evidence="1">
    <location>
        <begin position="1"/>
        <end position="38"/>
    </location>
</feature>
<protein>
    <submittedName>
        <fullName evidence="2">Uncharacterized protein</fullName>
    </submittedName>
</protein>
<proteinExistence type="predicted"/>
<dbReference type="GO" id="GO:0010274">
    <property type="term" value="P:hydrotropism"/>
    <property type="evidence" value="ECO:0007669"/>
    <property type="project" value="InterPro"/>
</dbReference>
<feature type="compositionally biased region" description="Basic and acidic residues" evidence="1">
    <location>
        <begin position="19"/>
        <end position="28"/>
    </location>
</feature>
<reference evidence="2" key="1">
    <citation type="submission" date="2020-02" db="EMBL/GenBank/DDBJ databases">
        <authorList>
            <person name="Scholz U."/>
            <person name="Mascher M."/>
            <person name="Fiebig A."/>
        </authorList>
    </citation>
    <scope>NUCLEOTIDE SEQUENCE</scope>
</reference>
<dbReference type="Proteomes" id="UP000663760">
    <property type="component" value="Chromosome 15"/>
</dbReference>
<evidence type="ECO:0000313" key="2">
    <source>
        <dbReference type="EMBL" id="CAA7408519.1"/>
    </source>
</evidence>
<name>A0A7I8LER6_SPIIN</name>
<dbReference type="OrthoDB" id="1859415at2759"/>
<dbReference type="PANTHER" id="PTHR31696">
    <property type="entry name" value="PROTEIN MIZU-KUSSEI 1"/>
    <property type="match status" value="1"/>
</dbReference>
<sequence>MARTLGDGSSWRRMGGGVVERENPSETPKKKKAPGGGVAPISVSRFRAAFMAAITGRWAGAGGGAAASLGSRVTGTLFGRRRGHVFLAFQGDPRWAPSLLLELATPTSALVREMASGLVRIALECEKKPPAAAAPPLAAGKKPPPARRLLEEPIWRTFCNGRKCGFAVRRECGAAEWRVLRAVEPVSMGAGVLPPLAAGDGDRDGDGEVMYMRARFERVVGSRDSEAFYMMNPDGTGGGPELSIYLLRA</sequence>